<proteinExistence type="predicted"/>
<evidence type="ECO:0000313" key="2">
    <source>
        <dbReference type="Proteomes" id="UP000663671"/>
    </source>
</evidence>
<sequence length="152" mass="17301">MLVSRRNAIVKLIVFGSISVKSNANCGANLHRNTTMKSVVIWTRWTWTGFQICSRLPVASRKNPGLDSRNGSARATNRKLNEPSYMWLVRRRSVVSSVRTPWITRNFFPRKMANLMPTGDVQLISKRRQSLRTILALTLCATSIKFPRPAWG</sequence>
<reference evidence="1" key="1">
    <citation type="submission" date="2021-01" db="EMBL/GenBank/DDBJ databases">
        <title>Chromosome-level genome assembly of a human fungal pathogen reveals clustering of transcriptionally co-regulated genes.</title>
        <authorList>
            <person name="Voorhies M."/>
            <person name="Cohen S."/>
            <person name="Shea T.P."/>
            <person name="Petrus S."/>
            <person name="Munoz J.F."/>
            <person name="Poplawski S."/>
            <person name="Goldman W.E."/>
            <person name="Michael T."/>
            <person name="Cuomo C.A."/>
            <person name="Sil A."/>
            <person name="Beyhan S."/>
        </authorList>
    </citation>
    <scope>NUCLEOTIDE SEQUENCE</scope>
    <source>
        <strain evidence="1">WU24</strain>
    </source>
</reference>
<dbReference type="EMBL" id="CP069110">
    <property type="protein sequence ID" value="QSS60466.1"/>
    <property type="molecule type" value="Genomic_DNA"/>
</dbReference>
<evidence type="ECO:0000313" key="1">
    <source>
        <dbReference type="EMBL" id="QSS60466.1"/>
    </source>
</evidence>
<organism evidence="1 2">
    <name type="scientific">Ajellomyces capsulatus</name>
    <name type="common">Darling's disease fungus</name>
    <name type="synonym">Histoplasma capsulatum</name>
    <dbReference type="NCBI Taxonomy" id="5037"/>
    <lineage>
        <taxon>Eukaryota</taxon>
        <taxon>Fungi</taxon>
        <taxon>Dikarya</taxon>
        <taxon>Ascomycota</taxon>
        <taxon>Pezizomycotina</taxon>
        <taxon>Eurotiomycetes</taxon>
        <taxon>Eurotiomycetidae</taxon>
        <taxon>Onygenales</taxon>
        <taxon>Ajellomycetaceae</taxon>
        <taxon>Histoplasma</taxon>
    </lineage>
</organism>
<protein>
    <submittedName>
        <fullName evidence="1">DNA damage-responsive transcriptional repressor RPH1</fullName>
    </submittedName>
</protein>
<dbReference type="VEuPathDB" id="FungiDB:I7I51_05266"/>
<dbReference type="Proteomes" id="UP000663671">
    <property type="component" value="Chromosome 4"/>
</dbReference>
<dbReference type="AlphaFoldDB" id="A0A8A1M1W4"/>
<accession>A0A8A1M1W4</accession>
<name>A0A8A1M1W4_AJECA</name>
<gene>
    <name evidence="1" type="ORF">I7I51_05266</name>
</gene>